<reference evidence="2" key="1">
    <citation type="submission" date="2020-07" db="EMBL/GenBank/DDBJ databases">
        <title>Genome sequences of bacteria associated with the marine, planktonic diatom Thalassiosira profunda strain ECT2AJA-044.</title>
        <authorList>
            <person name="Gargas C.B."/>
            <person name="Roberts W.R."/>
            <person name="Alverson A.J."/>
        </authorList>
    </citation>
    <scope>NUCLEOTIDE SEQUENCE</scope>
    <source>
        <strain evidence="2">ECT2AJA-044</strain>
    </source>
</reference>
<protein>
    <recommendedName>
        <fullName evidence="4">Phytase-like domain-containing protein</fullName>
    </recommendedName>
</protein>
<dbReference type="PROSITE" id="PS51257">
    <property type="entry name" value="PROKAR_LIPOPROTEIN"/>
    <property type="match status" value="1"/>
</dbReference>
<dbReference type="KEGG" id="cact:HZ995_05640"/>
<dbReference type="Proteomes" id="UP000665026">
    <property type="component" value="Chromosome"/>
</dbReference>
<gene>
    <name evidence="2" type="ORF">HZ995_05640</name>
</gene>
<keyword evidence="1" id="KW-0732">Signal</keyword>
<feature type="signal peptide" evidence="1">
    <location>
        <begin position="1"/>
        <end position="24"/>
    </location>
</feature>
<name>A0A975ERP8_9RHOB</name>
<evidence type="ECO:0000256" key="1">
    <source>
        <dbReference type="SAM" id="SignalP"/>
    </source>
</evidence>
<dbReference type="AlphaFoldDB" id="A0A975ERP8"/>
<accession>A0A975ERP8</accession>
<evidence type="ECO:0008006" key="4">
    <source>
        <dbReference type="Google" id="ProtNLM"/>
    </source>
</evidence>
<dbReference type="RefSeq" id="WP_209357686.1">
    <property type="nucleotide sequence ID" value="NZ_CP060010.1"/>
</dbReference>
<sequence length="389" mass="42934">MSHIWRRLLCVFVFAFACASPAIAERELHIVAVGKGWLASGDFTNPPRAKVWVDRPGVSVVLVLLDRGAVEWQIEASDQSVIETIILGGQEAKPLATGVIPKSSILFHDLPLPMDKNTDLPFIDGFLGGPYRNLLNRLFQETDVRGAGSVQVRRQAPEGAISVSTLNQSSRRPVGYLEPLVGQTTDLPGRLQAYLANPSHSDAPKATFTPTGMRFETGEGTKIFPLPEDVERPFLPNGAYYDAETKAIFGVTFGGPGWLYRVEVESGEWDVVENLRGYDAAGILRDSDNDLFVLTGARSRPGEIALLRLGESIETVLFEVRALPGFTDLYAYPNAFPPRLKPRVYEDQWLIAEATSKLDEGITGYGKHRLYALNLATREVRLLAFTNFE</sequence>
<dbReference type="EMBL" id="CP060010">
    <property type="protein sequence ID" value="QTN36990.1"/>
    <property type="molecule type" value="Genomic_DNA"/>
</dbReference>
<organism evidence="2 3">
    <name type="scientific">Cognatishimia activa</name>
    <dbReference type="NCBI Taxonomy" id="1715691"/>
    <lineage>
        <taxon>Bacteria</taxon>
        <taxon>Pseudomonadati</taxon>
        <taxon>Pseudomonadota</taxon>
        <taxon>Alphaproteobacteria</taxon>
        <taxon>Rhodobacterales</taxon>
        <taxon>Paracoccaceae</taxon>
        <taxon>Cognatishimia</taxon>
    </lineage>
</organism>
<evidence type="ECO:0000313" key="2">
    <source>
        <dbReference type="EMBL" id="QTN36990.1"/>
    </source>
</evidence>
<proteinExistence type="predicted"/>
<evidence type="ECO:0000313" key="3">
    <source>
        <dbReference type="Proteomes" id="UP000665026"/>
    </source>
</evidence>
<feature type="chain" id="PRO_5037609452" description="Phytase-like domain-containing protein" evidence="1">
    <location>
        <begin position="25"/>
        <end position="389"/>
    </location>
</feature>